<reference evidence="2 3" key="1">
    <citation type="submission" date="2019-04" db="EMBL/GenBank/DDBJ databases">
        <title>Trinickia sp. 7GSK02, isolated from subtropical forest soil.</title>
        <authorList>
            <person name="Gao Z.-H."/>
            <person name="Qiu L.-H."/>
        </authorList>
    </citation>
    <scope>NUCLEOTIDE SEQUENCE [LARGE SCALE GENOMIC DNA]</scope>
    <source>
        <strain evidence="2 3">7GSK02</strain>
    </source>
</reference>
<name>A0A4U1I5W6_9BURK</name>
<proteinExistence type="predicted"/>
<evidence type="ECO:0000256" key="1">
    <source>
        <dbReference type="ARBA" id="ARBA00022737"/>
    </source>
</evidence>
<dbReference type="Proteomes" id="UP000305539">
    <property type="component" value="Unassembled WGS sequence"/>
</dbReference>
<evidence type="ECO:0000313" key="3">
    <source>
        <dbReference type="Proteomes" id="UP000305539"/>
    </source>
</evidence>
<sequence>MKSGENAALNQPARVAVDAIGNVYVADLGNNEIRLIAPVP</sequence>
<organism evidence="2 3">
    <name type="scientific">Trinickia terrae</name>
    <dbReference type="NCBI Taxonomy" id="2571161"/>
    <lineage>
        <taxon>Bacteria</taxon>
        <taxon>Pseudomonadati</taxon>
        <taxon>Pseudomonadota</taxon>
        <taxon>Betaproteobacteria</taxon>
        <taxon>Burkholderiales</taxon>
        <taxon>Burkholderiaceae</taxon>
        <taxon>Trinickia</taxon>
    </lineage>
</organism>
<evidence type="ECO:0000313" key="2">
    <source>
        <dbReference type="EMBL" id="TKC88749.1"/>
    </source>
</evidence>
<dbReference type="RefSeq" id="WP_136895204.1">
    <property type="nucleotide sequence ID" value="NZ_SWJE01000006.1"/>
</dbReference>
<dbReference type="EMBL" id="SWJE01000006">
    <property type="protein sequence ID" value="TKC88749.1"/>
    <property type="molecule type" value="Genomic_DNA"/>
</dbReference>
<evidence type="ECO:0008006" key="4">
    <source>
        <dbReference type="Google" id="ProtNLM"/>
    </source>
</evidence>
<gene>
    <name evidence="2" type="ORF">FAZ69_13440</name>
</gene>
<keyword evidence="3" id="KW-1185">Reference proteome</keyword>
<dbReference type="Gene3D" id="2.40.10.500">
    <property type="match status" value="1"/>
</dbReference>
<dbReference type="AlphaFoldDB" id="A0A4U1I5W6"/>
<comment type="caution">
    <text evidence="2">The sequence shown here is derived from an EMBL/GenBank/DDBJ whole genome shotgun (WGS) entry which is preliminary data.</text>
</comment>
<dbReference type="OrthoDB" id="9774579at2"/>
<dbReference type="Pfam" id="PF01436">
    <property type="entry name" value="NHL"/>
    <property type="match status" value="1"/>
</dbReference>
<protein>
    <recommendedName>
        <fullName evidence="4">Gluconolaconase</fullName>
    </recommendedName>
</protein>
<keyword evidence="1" id="KW-0677">Repeat</keyword>
<dbReference type="InterPro" id="IPR001258">
    <property type="entry name" value="NHL_repeat"/>
</dbReference>
<accession>A0A4U1I5W6</accession>